<dbReference type="Gene3D" id="3.40.50.1820">
    <property type="entry name" value="alpha/beta hydrolase"/>
    <property type="match status" value="1"/>
</dbReference>
<keyword evidence="5" id="KW-1185">Reference proteome</keyword>
<keyword evidence="1" id="KW-0442">Lipid degradation</keyword>
<dbReference type="PANTHER" id="PTHR11005">
    <property type="entry name" value="LYSOSOMAL ACID LIPASE-RELATED"/>
    <property type="match status" value="1"/>
</dbReference>
<keyword evidence="2" id="KW-0443">Lipid metabolism</keyword>
<evidence type="ECO:0000313" key="4">
    <source>
        <dbReference type="EMBL" id="ERE06941.1"/>
    </source>
</evidence>
<gene>
    <name evidence="4" type="ORF">O166_07000</name>
</gene>
<dbReference type="SUPFAM" id="SSF53474">
    <property type="entry name" value="alpha/beta-Hydrolases"/>
    <property type="match status" value="1"/>
</dbReference>
<organism evidence="4 5">
    <name type="scientific">Pseudogulbenkiania ferrooxidans EGD-HP2</name>
    <dbReference type="NCBI Taxonomy" id="1388764"/>
    <lineage>
        <taxon>Bacteria</taxon>
        <taxon>Pseudomonadati</taxon>
        <taxon>Pseudomonadota</taxon>
        <taxon>Betaproteobacteria</taxon>
        <taxon>Neisseriales</taxon>
        <taxon>Chromobacteriaceae</taxon>
        <taxon>Pseudogulbenkiania</taxon>
    </lineage>
</organism>
<evidence type="ECO:0000259" key="3">
    <source>
        <dbReference type="Pfam" id="PF00561"/>
    </source>
</evidence>
<evidence type="ECO:0000313" key="5">
    <source>
        <dbReference type="Proteomes" id="UP000016426"/>
    </source>
</evidence>
<protein>
    <submittedName>
        <fullName evidence="4">Esterase</fullName>
    </submittedName>
</protein>
<sequence>MASASEENMEKLQQDLWVPVGDGERLYLKRICGREGGAPVLMAHGVMANGRTFYTESGKGLAHFLADAGYDVYAADLRGRGRSTPKIGPHSRHGQTETICEDLPALHDFVRRKSGGQQVHWIAHSWGGVHMTSCLVRFPEIAAQVASVVYFGSKRSVRVRNLNKLIEVDFMWCTAARWLIKACGYLPARRIRLGADDESDKSHLQSKLWAQPRPWVDSDDGFDYADAARAGHLPPVLYFAASNDPCRGHPEDVRRFRDESGPHLSRLHLLGRRTGHQHDYNHVSLLTHPDAPGDHFPLALDWLAGRYDAVAENY</sequence>
<evidence type="ECO:0000256" key="2">
    <source>
        <dbReference type="ARBA" id="ARBA00023098"/>
    </source>
</evidence>
<name>A0ABP2XLM6_9NEIS</name>
<comment type="caution">
    <text evidence="4">The sequence shown here is derived from an EMBL/GenBank/DDBJ whole genome shotgun (WGS) entry which is preliminary data.</text>
</comment>
<dbReference type="InterPro" id="IPR000073">
    <property type="entry name" value="AB_hydrolase_1"/>
</dbReference>
<dbReference type="InterPro" id="IPR029058">
    <property type="entry name" value="AB_hydrolase_fold"/>
</dbReference>
<dbReference type="EMBL" id="AVPH01000224">
    <property type="protein sequence ID" value="ERE06941.1"/>
    <property type="molecule type" value="Genomic_DNA"/>
</dbReference>
<dbReference type="Pfam" id="PF00561">
    <property type="entry name" value="Abhydrolase_1"/>
    <property type="match status" value="1"/>
</dbReference>
<reference evidence="4 5" key="1">
    <citation type="journal article" date="2013" name="Genome Announc.">
        <title>Genome Sequence of the Pigment-Producing Bacterium Pseudogulbenkiania ferrooxidans, Isolated from Loktak Lake.</title>
        <authorList>
            <person name="Puranik S."/>
            <person name="Talkal R."/>
            <person name="Qureshi A."/>
            <person name="Khardenavis A."/>
            <person name="Kapley A."/>
            <person name="Purohit H.J."/>
        </authorList>
    </citation>
    <scope>NUCLEOTIDE SEQUENCE [LARGE SCALE GENOMIC DNA]</scope>
    <source>
        <strain evidence="4 5">EGD-HP2</strain>
    </source>
</reference>
<dbReference type="Proteomes" id="UP000016426">
    <property type="component" value="Unassembled WGS sequence"/>
</dbReference>
<proteinExistence type="predicted"/>
<accession>A0ABP2XLM6</accession>
<feature type="domain" description="AB hydrolase-1" evidence="3">
    <location>
        <begin position="39"/>
        <end position="148"/>
    </location>
</feature>
<evidence type="ECO:0000256" key="1">
    <source>
        <dbReference type="ARBA" id="ARBA00022963"/>
    </source>
</evidence>